<feature type="transmembrane region" description="Helical" evidence="1">
    <location>
        <begin position="76"/>
        <end position="94"/>
    </location>
</feature>
<keyword evidence="1" id="KW-1133">Transmembrane helix</keyword>
<keyword evidence="3" id="KW-1185">Reference proteome</keyword>
<reference evidence="2 3" key="1">
    <citation type="submission" date="2019-02" db="EMBL/GenBank/DDBJ databases">
        <title>Deep-cultivation of Planctomycetes and their phenomic and genomic characterization uncovers novel biology.</title>
        <authorList>
            <person name="Wiegand S."/>
            <person name="Jogler M."/>
            <person name="Boedeker C."/>
            <person name="Pinto D."/>
            <person name="Vollmers J."/>
            <person name="Rivas-Marin E."/>
            <person name="Kohn T."/>
            <person name="Peeters S.H."/>
            <person name="Heuer A."/>
            <person name="Rast P."/>
            <person name="Oberbeckmann S."/>
            <person name="Bunk B."/>
            <person name="Jeske O."/>
            <person name="Meyerdierks A."/>
            <person name="Storesund J.E."/>
            <person name="Kallscheuer N."/>
            <person name="Luecker S."/>
            <person name="Lage O.M."/>
            <person name="Pohl T."/>
            <person name="Merkel B.J."/>
            <person name="Hornburger P."/>
            <person name="Mueller R.-W."/>
            <person name="Bruemmer F."/>
            <person name="Labrenz M."/>
            <person name="Spormann A.M."/>
            <person name="Op Den Camp H."/>
            <person name="Overmann J."/>
            <person name="Amann R."/>
            <person name="Jetten M.S.M."/>
            <person name="Mascher T."/>
            <person name="Medema M.H."/>
            <person name="Devos D.P."/>
            <person name="Kaster A.-K."/>
            <person name="Ovreas L."/>
            <person name="Rohde M."/>
            <person name="Galperin M.Y."/>
            <person name="Jogler C."/>
        </authorList>
    </citation>
    <scope>NUCLEOTIDE SEQUENCE [LARGE SCALE GENOMIC DNA]</scope>
    <source>
        <strain evidence="2 3">Poly51</strain>
    </source>
</reference>
<feature type="transmembrane region" description="Helical" evidence="1">
    <location>
        <begin position="207"/>
        <end position="227"/>
    </location>
</feature>
<proteinExistence type="predicted"/>
<feature type="transmembrane region" description="Helical" evidence="1">
    <location>
        <begin position="173"/>
        <end position="195"/>
    </location>
</feature>
<keyword evidence="1" id="KW-0472">Membrane</keyword>
<keyword evidence="1" id="KW-0812">Transmembrane</keyword>
<accession>A0A5C6FFB1</accession>
<evidence type="ECO:0000313" key="2">
    <source>
        <dbReference type="EMBL" id="TWU58826.1"/>
    </source>
</evidence>
<dbReference type="RefSeq" id="WP_146455997.1">
    <property type="nucleotide sequence ID" value="NZ_SJPW01000002.1"/>
</dbReference>
<comment type="caution">
    <text evidence="2">The sequence shown here is derived from an EMBL/GenBank/DDBJ whole genome shotgun (WGS) entry which is preliminary data.</text>
</comment>
<evidence type="ECO:0000313" key="3">
    <source>
        <dbReference type="Proteomes" id="UP000318288"/>
    </source>
</evidence>
<gene>
    <name evidence="2" type="ORF">Poly51_16060</name>
</gene>
<dbReference type="EMBL" id="SJPW01000002">
    <property type="protein sequence ID" value="TWU58826.1"/>
    <property type="molecule type" value="Genomic_DNA"/>
</dbReference>
<dbReference type="Proteomes" id="UP000318288">
    <property type="component" value="Unassembled WGS sequence"/>
</dbReference>
<sequence length="231" mass="24547">MQIQVTCPKCLKRFQVSEKFAGKTGPCPSCKNQIRVPELDEQVVIHAPDDGAPKDSSGKSVLKPLKRSETDVTRKGLMITGGAVLAAIGVAIGLRFTGGVSTVILAIGALAVAPPLVWAGYTFVRDSELAPYVSDELRNRVLICSALFASLWLLYAFVPAYVADYESPSQMSFMWFGIIFSVMLAVGAMMSVGCFELEFTSGLAHAGLYLIATLLLALLSGAVLATGTPLP</sequence>
<name>A0A5C6FFB1_9BACT</name>
<organism evidence="2 3">
    <name type="scientific">Rubripirellula tenax</name>
    <dbReference type="NCBI Taxonomy" id="2528015"/>
    <lineage>
        <taxon>Bacteria</taxon>
        <taxon>Pseudomonadati</taxon>
        <taxon>Planctomycetota</taxon>
        <taxon>Planctomycetia</taxon>
        <taxon>Pirellulales</taxon>
        <taxon>Pirellulaceae</taxon>
        <taxon>Rubripirellula</taxon>
    </lineage>
</organism>
<protein>
    <submittedName>
        <fullName evidence="2">Uncharacterized protein</fullName>
    </submittedName>
</protein>
<feature type="transmembrane region" description="Helical" evidence="1">
    <location>
        <begin position="141"/>
        <end position="161"/>
    </location>
</feature>
<evidence type="ECO:0000256" key="1">
    <source>
        <dbReference type="SAM" id="Phobius"/>
    </source>
</evidence>
<dbReference type="OrthoDB" id="284830at2"/>
<feature type="transmembrane region" description="Helical" evidence="1">
    <location>
        <begin position="100"/>
        <end position="121"/>
    </location>
</feature>
<dbReference type="AlphaFoldDB" id="A0A5C6FFB1"/>